<evidence type="ECO:0000313" key="3">
    <source>
        <dbReference type="Proteomes" id="UP000005959"/>
    </source>
</evidence>
<dbReference type="AlphaFoldDB" id="G9Y237"/>
<keyword evidence="1" id="KW-1133">Transmembrane helix</keyword>
<dbReference type="EMBL" id="AGCI01000010">
    <property type="protein sequence ID" value="EHM46782.1"/>
    <property type="molecule type" value="Genomic_DNA"/>
</dbReference>
<proteinExistence type="predicted"/>
<protein>
    <submittedName>
        <fullName evidence="2">Uncharacterized protein</fullName>
    </submittedName>
</protein>
<organism evidence="2 3">
    <name type="scientific">Hafnia alvei ATCC 51873</name>
    <dbReference type="NCBI Taxonomy" id="1002364"/>
    <lineage>
        <taxon>Bacteria</taxon>
        <taxon>Pseudomonadati</taxon>
        <taxon>Pseudomonadota</taxon>
        <taxon>Gammaproteobacteria</taxon>
        <taxon>Enterobacterales</taxon>
        <taxon>Hafniaceae</taxon>
        <taxon>Hafnia</taxon>
    </lineage>
</organism>
<reference evidence="2 3" key="1">
    <citation type="submission" date="2011-08" db="EMBL/GenBank/DDBJ databases">
        <authorList>
            <person name="Weinstock G."/>
            <person name="Sodergren E."/>
            <person name="Clifton S."/>
            <person name="Fulton L."/>
            <person name="Fulton B."/>
            <person name="Courtney L."/>
            <person name="Fronick C."/>
            <person name="Harrison M."/>
            <person name="Strong C."/>
            <person name="Farmer C."/>
            <person name="Delahaunty K."/>
            <person name="Markovic C."/>
            <person name="Hall O."/>
            <person name="Minx P."/>
            <person name="Tomlinson C."/>
            <person name="Mitreva M."/>
            <person name="Hou S."/>
            <person name="Chen J."/>
            <person name="Wollam A."/>
            <person name="Pepin K.H."/>
            <person name="Johnson M."/>
            <person name="Bhonagiri V."/>
            <person name="Zhang X."/>
            <person name="Suruliraj S."/>
            <person name="Warren W."/>
            <person name="Chinwalla A."/>
            <person name="Mardis E.R."/>
            <person name="Wilson R.K."/>
        </authorList>
    </citation>
    <scope>NUCLEOTIDE SEQUENCE [LARGE SCALE GENOMIC DNA]</scope>
    <source>
        <strain evidence="2 3">ATCC 51873</strain>
    </source>
</reference>
<keyword evidence="1" id="KW-0472">Membrane</keyword>
<evidence type="ECO:0000256" key="1">
    <source>
        <dbReference type="SAM" id="Phobius"/>
    </source>
</evidence>
<dbReference type="Proteomes" id="UP000005959">
    <property type="component" value="Unassembled WGS sequence"/>
</dbReference>
<evidence type="ECO:0000313" key="2">
    <source>
        <dbReference type="EMBL" id="EHM46782.1"/>
    </source>
</evidence>
<comment type="caution">
    <text evidence="2">The sequence shown here is derived from an EMBL/GenBank/DDBJ whole genome shotgun (WGS) entry which is preliminary data.</text>
</comment>
<accession>G9Y237</accession>
<keyword evidence="1" id="KW-0812">Transmembrane</keyword>
<sequence>MGFYRVFGLKGNLVCVQEDKTKKPQRIRNTPLRFFLGLLTMRLCLIVLNIYGIDLTLSQVMKRTSA</sequence>
<name>G9Y237_HAFAL</name>
<dbReference type="HOGENOM" id="CLU_2825124_0_0_6"/>
<gene>
    <name evidence="2" type="ORF">HMPREF0454_00649</name>
</gene>
<feature type="transmembrane region" description="Helical" evidence="1">
    <location>
        <begin position="32"/>
        <end position="53"/>
    </location>
</feature>